<comment type="caution">
    <text evidence="3">The sequence shown here is derived from an EMBL/GenBank/DDBJ whole genome shotgun (WGS) entry which is preliminary data.</text>
</comment>
<dbReference type="EMBL" id="JOWA01000104">
    <property type="protein sequence ID" value="KEZ41942.1"/>
    <property type="molecule type" value="Genomic_DNA"/>
</dbReference>
<accession>A0A084G3N0</accession>
<dbReference type="Proteomes" id="UP000028545">
    <property type="component" value="Unassembled WGS sequence"/>
</dbReference>
<feature type="compositionally biased region" description="Pro residues" evidence="1">
    <location>
        <begin position="207"/>
        <end position="218"/>
    </location>
</feature>
<feature type="compositionally biased region" description="Pro residues" evidence="1">
    <location>
        <begin position="239"/>
        <end position="250"/>
    </location>
</feature>
<feature type="chain" id="PRO_5001775163" evidence="2">
    <location>
        <begin position="22"/>
        <end position="328"/>
    </location>
</feature>
<feature type="region of interest" description="Disordered" evidence="1">
    <location>
        <begin position="118"/>
        <end position="294"/>
    </location>
</feature>
<feature type="compositionally biased region" description="Pro residues" evidence="1">
    <location>
        <begin position="271"/>
        <end position="283"/>
    </location>
</feature>
<keyword evidence="4" id="KW-1185">Reference proteome</keyword>
<name>A0A084G3N0_PSEDA</name>
<dbReference type="RefSeq" id="XP_016641741.1">
    <property type="nucleotide sequence ID" value="XM_016788588.1"/>
</dbReference>
<protein>
    <submittedName>
        <fullName evidence="3">Uncharacterized protein</fullName>
    </submittedName>
</protein>
<dbReference type="OrthoDB" id="5362269at2759"/>
<dbReference type="HOGENOM" id="CLU_712079_0_0_1"/>
<evidence type="ECO:0000256" key="1">
    <source>
        <dbReference type="SAM" id="MobiDB-lite"/>
    </source>
</evidence>
<keyword evidence="2" id="KW-0732">Signal</keyword>
<dbReference type="VEuPathDB" id="FungiDB:SAPIO_CDS6505"/>
<sequence length="328" mass="34343">MFNSGLLAFSGQLWLATLALTQVTSPASSCFPVTSTFRHIDLGINSDLVASSSFKSSMDAKYNTPATPTPVAIYTASTVIGTRTLRATGYYDYNPLTSEGFEIYTSIIETTSCSALTTPTLPPSPTGSICSPHGDHWHCEPSPTPSQSDTPPDTSAPAETCSPHGDHWHCPPGVPEPTTPPPQETTPGETSAVGTCSPHGDHWHCPPGVPEPTTPPPQETTVPPQETCSPHGDHWHCPPGVPEPTTPPPQDTTVPPQETCSPHGDHWHCPPGVPEPTSPPPNPTTLVTSSRPDTTAPAVVVTAAAEKGRGLSIAALFSILAFAAILLV</sequence>
<evidence type="ECO:0000313" key="4">
    <source>
        <dbReference type="Proteomes" id="UP000028545"/>
    </source>
</evidence>
<feature type="compositionally biased region" description="Pro residues" evidence="1">
    <location>
        <begin position="172"/>
        <end position="184"/>
    </location>
</feature>
<feature type="signal peptide" evidence="2">
    <location>
        <begin position="1"/>
        <end position="21"/>
    </location>
</feature>
<feature type="compositionally biased region" description="Low complexity" evidence="1">
    <location>
        <begin position="145"/>
        <end position="157"/>
    </location>
</feature>
<gene>
    <name evidence="3" type="ORF">SAPIO_CDS6505</name>
</gene>
<dbReference type="AlphaFoldDB" id="A0A084G3N0"/>
<evidence type="ECO:0000313" key="3">
    <source>
        <dbReference type="EMBL" id="KEZ41942.1"/>
    </source>
</evidence>
<organism evidence="3 4">
    <name type="scientific">Pseudallescheria apiosperma</name>
    <name type="common">Scedosporium apiospermum</name>
    <dbReference type="NCBI Taxonomy" id="563466"/>
    <lineage>
        <taxon>Eukaryota</taxon>
        <taxon>Fungi</taxon>
        <taxon>Dikarya</taxon>
        <taxon>Ascomycota</taxon>
        <taxon>Pezizomycotina</taxon>
        <taxon>Sordariomycetes</taxon>
        <taxon>Hypocreomycetidae</taxon>
        <taxon>Microascales</taxon>
        <taxon>Microascaceae</taxon>
        <taxon>Scedosporium</taxon>
    </lineage>
</organism>
<proteinExistence type="predicted"/>
<reference evidence="3 4" key="1">
    <citation type="journal article" date="2014" name="Genome Announc.">
        <title>Draft genome sequence of the pathogenic fungus Scedosporium apiospermum.</title>
        <authorList>
            <person name="Vandeputte P."/>
            <person name="Ghamrawi S."/>
            <person name="Rechenmann M."/>
            <person name="Iltis A."/>
            <person name="Giraud S."/>
            <person name="Fleury M."/>
            <person name="Thornton C."/>
            <person name="Delhaes L."/>
            <person name="Meyer W."/>
            <person name="Papon N."/>
            <person name="Bouchara J.P."/>
        </authorList>
    </citation>
    <scope>NUCLEOTIDE SEQUENCE [LARGE SCALE GENOMIC DNA]</scope>
    <source>
        <strain evidence="3 4">IHEM 14462</strain>
    </source>
</reference>
<dbReference type="GeneID" id="27725577"/>
<evidence type="ECO:0000256" key="2">
    <source>
        <dbReference type="SAM" id="SignalP"/>
    </source>
</evidence>
<dbReference type="KEGG" id="sapo:SAPIO_CDS6505"/>